<keyword evidence="5" id="KW-0812">Transmembrane</keyword>
<dbReference type="InterPro" id="IPR022751">
    <property type="entry name" value="Alpha_mannosyltransferase"/>
</dbReference>
<sequence length="646" mass="74010">MASRSLRDEPSSANMMWSRQVSRYRLSRRYSPPRRWRTAVRLLFLLCAITLCFMTLTSLAPELYIKERRSEYNTPPMTGNPNLKENKVLQDSQPAMMIPEADILPELDPVEKHDLVTDPPPGIREGHSRRITTSHLQTKKDGNVAHIRAGLEYILSIMPDEIHIRELLKPIEGTGKEKLREVGLRTRAYNRYFQAWENLHILSEGGIMYVRDDIIQYLRTNPKALPSSSTFAETVHLYESYRSFSQRLATHLFPWTSPVFPGHMHLHVNFQKGGRGIVSTAGNKQAPYLLVSIKSFRRLGCNLPIEIMYLGDGDLSEDYRAQLEMLPGVITRDLSQMVNDEGWELKGWAAKPFSMLLSSFREVLFVDADALFLQNPEELFEEKAYTETGALFFKDRRIMPESKKEWLQQILLRPISRNAMATRFWTGESGHMQESGVVVIDKWRHFMAMLLVCRMNGSDRDGNKDENKIGVYDMVYGDKETFWIGWELVGDTQYAFYGGATGIIGKIEDRGSKAKDEETPPKDEITLQQDSKNGRRASLEGNEQKPENYTICGPQLLHLDTNGMPLWFNGWLLSNKYADSKKRKPAEFEAYMVEPAIPGEVDAWKLTESNICCLTADRTFPVDDSDRETVKMLIDLAKEVDAVSKR</sequence>
<dbReference type="PANTHER" id="PTHR31392">
    <property type="entry name" value="ALPHA-1,3-MANNOSYLTRANSFERASE MNN1-RELATED"/>
    <property type="match status" value="1"/>
</dbReference>
<organism evidence="11 12">
    <name type="scientific">Ajellomyces dermatitidis (strain ER-3 / ATCC MYA-2586)</name>
    <name type="common">Blastomyces dermatitidis</name>
    <dbReference type="NCBI Taxonomy" id="559297"/>
    <lineage>
        <taxon>Eukaryota</taxon>
        <taxon>Fungi</taxon>
        <taxon>Dikarya</taxon>
        <taxon>Ascomycota</taxon>
        <taxon>Pezizomycotina</taxon>
        <taxon>Eurotiomycetes</taxon>
        <taxon>Eurotiomycetidae</taxon>
        <taxon>Onygenales</taxon>
        <taxon>Ajellomycetaceae</taxon>
        <taxon>Blastomyces</taxon>
    </lineage>
</organism>
<comment type="subcellular location">
    <subcellularLocation>
        <location evidence="1">Membrane</location>
        <topology evidence="1">Single-pass type II membrane protein</topology>
    </subcellularLocation>
</comment>
<evidence type="ECO:0000256" key="2">
    <source>
        <dbReference type="ARBA" id="ARBA00009105"/>
    </source>
</evidence>
<name>A0ABP2F4E3_AJEDR</name>
<evidence type="ECO:0000256" key="6">
    <source>
        <dbReference type="ARBA" id="ARBA00022968"/>
    </source>
</evidence>
<keyword evidence="6" id="KW-0735">Signal-anchor</keyword>
<feature type="compositionally biased region" description="Basic and acidic residues" evidence="10">
    <location>
        <begin position="511"/>
        <end position="525"/>
    </location>
</feature>
<evidence type="ECO:0000256" key="4">
    <source>
        <dbReference type="ARBA" id="ARBA00022679"/>
    </source>
</evidence>
<dbReference type="EMBL" id="EQ999978">
    <property type="protein sequence ID" value="EEQ90924.2"/>
    <property type="molecule type" value="Genomic_DNA"/>
</dbReference>
<keyword evidence="7" id="KW-1133">Transmembrane helix</keyword>
<proteinExistence type="inferred from homology"/>
<evidence type="ECO:0000256" key="7">
    <source>
        <dbReference type="ARBA" id="ARBA00022989"/>
    </source>
</evidence>
<evidence type="ECO:0000256" key="1">
    <source>
        <dbReference type="ARBA" id="ARBA00004606"/>
    </source>
</evidence>
<gene>
    <name evidence="11" type="ORF">BDCG_06044</name>
</gene>
<dbReference type="PANTHER" id="PTHR31392:SF1">
    <property type="entry name" value="ALPHA-1,3-MANNOSYLTRANSFERASE MNN1-RELATED"/>
    <property type="match status" value="1"/>
</dbReference>
<evidence type="ECO:0000313" key="12">
    <source>
        <dbReference type="Proteomes" id="UP000002039"/>
    </source>
</evidence>
<dbReference type="RefSeq" id="XP_045277564.1">
    <property type="nucleotide sequence ID" value="XM_045421767.1"/>
</dbReference>
<keyword evidence="8" id="KW-0472">Membrane</keyword>
<evidence type="ECO:0000313" key="11">
    <source>
        <dbReference type="EMBL" id="EEQ90924.2"/>
    </source>
</evidence>
<dbReference type="Gene3D" id="3.90.550.10">
    <property type="entry name" value="Spore Coat Polysaccharide Biosynthesis Protein SpsA, Chain A"/>
    <property type="match status" value="1"/>
</dbReference>
<evidence type="ECO:0000256" key="10">
    <source>
        <dbReference type="SAM" id="MobiDB-lite"/>
    </source>
</evidence>
<keyword evidence="12" id="KW-1185">Reference proteome</keyword>
<reference evidence="12" key="1">
    <citation type="journal article" date="2015" name="PLoS Genet.">
        <title>The dynamic genome and transcriptome of the human fungal pathogen Blastomyces and close relative Emmonsia.</title>
        <authorList>
            <person name="Munoz J.F."/>
            <person name="Gauthier G.M."/>
            <person name="Desjardins C.A."/>
            <person name="Gallo J.E."/>
            <person name="Holder J."/>
            <person name="Sullivan T.D."/>
            <person name="Marty A.J."/>
            <person name="Carmen J.C."/>
            <person name="Chen Z."/>
            <person name="Ding L."/>
            <person name="Gujja S."/>
            <person name="Magrini V."/>
            <person name="Misas E."/>
            <person name="Mitreva M."/>
            <person name="Priest M."/>
            <person name="Saif S."/>
            <person name="Whiston E.A."/>
            <person name="Young S."/>
            <person name="Zeng Q."/>
            <person name="Goldman W.E."/>
            <person name="Mardis E.R."/>
            <person name="Taylor J.W."/>
            <person name="McEwen J.G."/>
            <person name="Clay O.K."/>
            <person name="Klein B.S."/>
            <person name="Cuomo C.A."/>
        </authorList>
    </citation>
    <scope>NUCLEOTIDE SEQUENCE [LARGE SCALE GENOMIC DNA]</scope>
    <source>
        <strain evidence="12">ER-3 / ATCC MYA-2586</strain>
    </source>
</reference>
<comment type="similarity">
    <text evidence="2">Belongs to the MNN1/MNT family.</text>
</comment>
<dbReference type="GeneID" id="69027982"/>
<keyword evidence="9" id="KW-0325">Glycoprotein</keyword>
<dbReference type="Proteomes" id="UP000002039">
    <property type="component" value="Unassembled WGS sequence"/>
</dbReference>
<keyword evidence="4" id="KW-0808">Transferase</keyword>
<evidence type="ECO:0000256" key="9">
    <source>
        <dbReference type="ARBA" id="ARBA00023180"/>
    </source>
</evidence>
<accession>A0ABP2F4E3</accession>
<keyword evidence="3" id="KW-0328">Glycosyltransferase</keyword>
<protein>
    <submittedName>
        <fullName evidence="11">Alpha-1,3-mannosyltransferase</fullName>
    </submittedName>
</protein>
<evidence type="ECO:0000256" key="8">
    <source>
        <dbReference type="ARBA" id="ARBA00023136"/>
    </source>
</evidence>
<feature type="region of interest" description="Disordered" evidence="10">
    <location>
        <begin position="511"/>
        <end position="547"/>
    </location>
</feature>
<dbReference type="SUPFAM" id="SSF53448">
    <property type="entry name" value="Nucleotide-diphospho-sugar transferases"/>
    <property type="match status" value="1"/>
</dbReference>
<dbReference type="Pfam" id="PF11051">
    <property type="entry name" value="Mannosyl_trans3"/>
    <property type="match status" value="1"/>
</dbReference>
<evidence type="ECO:0000256" key="3">
    <source>
        <dbReference type="ARBA" id="ARBA00022676"/>
    </source>
</evidence>
<evidence type="ECO:0000256" key="5">
    <source>
        <dbReference type="ARBA" id="ARBA00022692"/>
    </source>
</evidence>
<dbReference type="InterPro" id="IPR029044">
    <property type="entry name" value="Nucleotide-diphossugar_trans"/>
</dbReference>